<evidence type="ECO:0000313" key="1">
    <source>
        <dbReference type="EMBL" id="MBB4934796.1"/>
    </source>
</evidence>
<organism evidence="1 2">
    <name type="scientific">Lipingzhangella halophila</name>
    <dbReference type="NCBI Taxonomy" id="1783352"/>
    <lineage>
        <taxon>Bacteria</taxon>
        <taxon>Bacillati</taxon>
        <taxon>Actinomycetota</taxon>
        <taxon>Actinomycetes</taxon>
        <taxon>Streptosporangiales</taxon>
        <taxon>Nocardiopsidaceae</taxon>
        <taxon>Lipingzhangella</taxon>
    </lineage>
</organism>
<dbReference type="EMBL" id="JACHJT010000002">
    <property type="protein sequence ID" value="MBB4934796.1"/>
    <property type="molecule type" value="Genomic_DNA"/>
</dbReference>
<dbReference type="Gene3D" id="3.30.530.20">
    <property type="match status" value="1"/>
</dbReference>
<comment type="caution">
    <text evidence="1">The sequence shown here is derived from an EMBL/GenBank/DDBJ whole genome shotgun (WGS) entry which is preliminary data.</text>
</comment>
<evidence type="ECO:0000313" key="2">
    <source>
        <dbReference type="Proteomes" id="UP000523007"/>
    </source>
</evidence>
<gene>
    <name evidence="1" type="ORF">F4561_005690</name>
</gene>
<dbReference type="InterPro" id="IPR019587">
    <property type="entry name" value="Polyketide_cyclase/dehydratase"/>
</dbReference>
<dbReference type="RefSeq" id="WP_184584418.1">
    <property type="nucleotide sequence ID" value="NZ_JACHJT010000002.1"/>
</dbReference>
<dbReference type="Proteomes" id="UP000523007">
    <property type="component" value="Unassembled WGS sequence"/>
</dbReference>
<dbReference type="SUPFAM" id="SSF55961">
    <property type="entry name" value="Bet v1-like"/>
    <property type="match status" value="1"/>
</dbReference>
<proteinExistence type="predicted"/>
<keyword evidence="2" id="KW-1185">Reference proteome</keyword>
<accession>A0A7W7RNN0</accession>
<dbReference type="InterPro" id="IPR023393">
    <property type="entry name" value="START-like_dom_sf"/>
</dbReference>
<dbReference type="Pfam" id="PF10604">
    <property type="entry name" value="Polyketide_cyc2"/>
    <property type="match status" value="1"/>
</dbReference>
<protein>
    <recommendedName>
        <fullName evidence="3">Polyketide cyclase/dehydrase/lipid transport protein</fullName>
    </recommendedName>
</protein>
<name>A0A7W7RNN0_9ACTN</name>
<sequence length="147" mass="16769">MPNTQWTENVDAPFHRVLELLRDKVENPQKYVSAVRSSRILERGEGHVLREMYQPSPGDLTIRERITEHELPDGVDVVFEYVDNPTYVGAFHNTAVRAGRGVELTYLMDWRPRPGVDDPIAPDVAEAMMRDGVRHLKRLAETPAQGH</sequence>
<evidence type="ECO:0008006" key="3">
    <source>
        <dbReference type="Google" id="ProtNLM"/>
    </source>
</evidence>
<reference evidence="1 2" key="1">
    <citation type="submission" date="2020-08" db="EMBL/GenBank/DDBJ databases">
        <title>Sequencing the genomes of 1000 actinobacteria strains.</title>
        <authorList>
            <person name="Klenk H.-P."/>
        </authorList>
    </citation>
    <scope>NUCLEOTIDE SEQUENCE [LARGE SCALE GENOMIC DNA]</scope>
    <source>
        <strain evidence="1 2">DSM 102030</strain>
    </source>
</reference>
<dbReference type="AlphaFoldDB" id="A0A7W7RNN0"/>